<proteinExistence type="predicted"/>
<dbReference type="Proteomes" id="UP000824890">
    <property type="component" value="Unassembled WGS sequence"/>
</dbReference>
<sequence>TSHNDDYKHLRPLTCAEEAAGLHKRVKRIHDPVKIVFFMRCIETESPIHQIEVCSSFLTSRPLTCAEEAAGLHKRVKRIHDPVKIVVSCD</sequence>
<keyword evidence="2" id="KW-1185">Reference proteome</keyword>
<evidence type="ECO:0000313" key="2">
    <source>
        <dbReference type="Proteomes" id="UP000824890"/>
    </source>
</evidence>
<accession>A0ABQ8BGX3</accession>
<evidence type="ECO:0000313" key="1">
    <source>
        <dbReference type="EMBL" id="KAH0904003.1"/>
    </source>
</evidence>
<comment type="caution">
    <text evidence="1">The sequence shown here is derived from an EMBL/GenBank/DDBJ whole genome shotgun (WGS) entry which is preliminary data.</text>
</comment>
<organism evidence="1 2">
    <name type="scientific">Brassica napus</name>
    <name type="common">Rape</name>
    <dbReference type="NCBI Taxonomy" id="3708"/>
    <lineage>
        <taxon>Eukaryota</taxon>
        <taxon>Viridiplantae</taxon>
        <taxon>Streptophyta</taxon>
        <taxon>Embryophyta</taxon>
        <taxon>Tracheophyta</taxon>
        <taxon>Spermatophyta</taxon>
        <taxon>Magnoliopsida</taxon>
        <taxon>eudicotyledons</taxon>
        <taxon>Gunneridae</taxon>
        <taxon>Pentapetalae</taxon>
        <taxon>rosids</taxon>
        <taxon>malvids</taxon>
        <taxon>Brassicales</taxon>
        <taxon>Brassicaceae</taxon>
        <taxon>Brassiceae</taxon>
        <taxon>Brassica</taxon>
    </lineage>
</organism>
<dbReference type="EMBL" id="JAGKQM010000011">
    <property type="protein sequence ID" value="KAH0904003.1"/>
    <property type="molecule type" value="Genomic_DNA"/>
</dbReference>
<reference evidence="1 2" key="1">
    <citation type="submission" date="2021-05" db="EMBL/GenBank/DDBJ databases">
        <title>Genome Assembly of Synthetic Allotetraploid Brassica napus Reveals Homoeologous Exchanges between Subgenomes.</title>
        <authorList>
            <person name="Davis J.T."/>
        </authorList>
    </citation>
    <scope>NUCLEOTIDE SEQUENCE [LARGE SCALE GENOMIC DNA]</scope>
    <source>
        <strain evidence="2">cv. Da-Ae</strain>
        <tissue evidence="1">Seedling</tissue>
    </source>
</reference>
<gene>
    <name evidence="1" type="ORF">HID58_043506</name>
</gene>
<feature type="non-terminal residue" evidence="1">
    <location>
        <position position="90"/>
    </location>
</feature>
<name>A0ABQ8BGX3_BRANA</name>
<protein>
    <submittedName>
        <fullName evidence="1">Uncharacterized protein</fullName>
    </submittedName>
</protein>
<feature type="non-terminal residue" evidence="1">
    <location>
        <position position="1"/>
    </location>
</feature>